<evidence type="ECO:0000313" key="4">
    <source>
        <dbReference type="Proteomes" id="UP000198362"/>
    </source>
</evidence>
<feature type="domain" description="HTH cro/C1-type" evidence="2">
    <location>
        <begin position="54"/>
        <end position="84"/>
    </location>
</feature>
<dbReference type="Pfam" id="PF01381">
    <property type="entry name" value="HTH_3"/>
    <property type="match status" value="1"/>
</dbReference>
<dbReference type="InterPro" id="IPR010982">
    <property type="entry name" value="Lambda_DNA-bd_dom_sf"/>
</dbReference>
<feature type="region of interest" description="Disordered" evidence="1">
    <location>
        <begin position="1"/>
        <end position="27"/>
    </location>
</feature>
<dbReference type="InterPro" id="IPR001387">
    <property type="entry name" value="Cro/C1-type_HTH"/>
</dbReference>
<dbReference type="RefSeq" id="WP_089253336.1">
    <property type="nucleotide sequence ID" value="NZ_FZPH01000012.1"/>
</dbReference>
<evidence type="ECO:0000256" key="1">
    <source>
        <dbReference type="SAM" id="MobiDB-lite"/>
    </source>
</evidence>
<dbReference type="AlphaFoldDB" id="A0A239P112"/>
<dbReference type="Gene3D" id="1.10.260.40">
    <property type="entry name" value="lambda repressor-like DNA-binding domains"/>
    <property type="match status" value="1"/>
</dbReference>
<dbReference type="CDD" id="cd00093">
    <property type="entry name" value="HTH_XRE"/>
    <property type="match status" value="1"/>
</dbReference>
<dbReference type="GO" id="GO:0003677">
    <property type="term" value="F:DNA binding"/>
    <property type="evidence" value="ECO:0007669"/>
    <property type="project" value="InterPro"/>
</dbReference>
<dbReference type="PROSITE" id="PS50943">
    <property type="entry name" value="HTH_CROC1"/>
    <property type="match status" value="1"/>
</dbReference>
<evidence type="ECO:0000259" key="2">
    <source>
        <dbReference type="PROSITE" id="PS50943"/>
    </source>
</evidence>
<proteinExistence type="predicted"/>
<dbReference type="OrthoDB" id="129597at2"/>
<dbReference type="Proteomes" id="UP000198362">
    <property type="component" value="Unassembled WGS sequence"/>
</dbReference>
<evidence type="ECO:0000313" key="3">
    <source>
        <dbReference type="EMBL" id="SNT60700.1"/>
    </source>
</evidence>
<sequence length="125" mass="13586">MTSQPTDPEATTFVGTEATQERIARLRSRRGAAERVDSIRVEMAEADRTYAENLAAVRKAADLTQVELARAMGVAQSEISRIESRPDMLLSTLAGYLAAAGDNPRVVVTIAGHDIEINLTPLIRH</sequence>
<organism evidence="3 4">
    <name type="scientific">Asanoa hainanensis</name>
    <dbReference type="NCBI Taxonomy" id="560556"/>
    <lineage>
        <taxon>Bacteria</taxon>
        <taxon>Bacillati</taxon>
        <taxon>Actinomycetota</taxon>
        <taxon>Actinomycetes</taxon>
        <taxon>Micromonosporales</taxon>
        <taxon>Micromonosporaceae</taxon>
        <taxon>Asanoa</taxon>
    </lineage>
</organism>
<dbReference type="SUPFAM" id="SSF47413">
    <property type="entry name" value="lambda repressor-like DNA-binding domains"/>
    <property type="match status" value="1"/>
</dbReference>
<name>A0A239P112_9ACTN</name>
<dbReference type="EMBL" id="FZPH01000012">
    <property type="protein sequence ID" value="SNT60700.1"/>
    <property type="molecule type" value="Genomic_DNA"/>
</dbReference>
<gene>
    <name evidence="3" type="ORF">SAMN05421812_112164</name>
</gene>
<protein>
    <submittedName>
        <fullName evidence="3">Helix-turn-helix</fullName>
    </submittedName>
</protein>
<accession>A0A239P112</accession>
<reference evidence="3 4" key="1">
    <citation type="submission" date="2017-06" db="EMBL/GenBank/DDBJ databases">
        <authorList>
            <person name="Kim H.J."/>
            <person name="Triplett B.A."/>
        </authorList>
    </citation>
    <scope>NUCLEOTIDE SEQUENCE [LARGE SCALE GENOMIC DNA]</scope>
    <source>
        <strain evidence="3 4">CGMCC 4.5593</strain>
    </source>
</reference>
<dbReference type="SMART" id="SM00530">
    <property type="entry name" value="HTH_XRE"/>
    <property type="match status" value="1"/>
</dbReference>
<keyword evidence="4" id="KW-1185">Reference proteome</keyword>